<comment type="similarity">
    <text evidence="1 5">Belongs to the metallo-dependent hydrolases superfamily. NagA family.</text>
</comment>
<dbReference type="EMBL" id="PXYT01000002">
    <property type="protein sequence ID" value="PSR31534.1"/>
    <property type="molecule type" value="Genomic_DNA"/>
</dbReference>
<comment type="caution">
    <text evidence="10">The sequence shown here is derived from an EMBL/GenBank/DDBJ whole genome shotgun (WGS) entry which is preliminary data.</text>
</comment>
<dbReference type="GO" id="GO:0006046">
    <property type="term" value="P:N-acetylglucosamine catabolic process"/>
    <property type="evidence" value="ECO:0007669"/>
    <property type="project" value="TreeGrafter"/>
</dbReference>
<evidence type="ECO:0000256" key="3">
    <source>
        <dbReference type="ARBA" id="ARBA00022801"/>
    </source>
</evidence>
<evidence type="ECO:0000313" key="11">
    <source>
        <dbReference type="Proteomes" id="UP000242699"/>
    </source>
</evidence>
<evidence type="ECO:0000256" key="2">
    <source>
        <dbReference type="ARBA" id="ARBA00022723"/>
    </source>
</evidence>
<dbReference type="AlphaFoldDB" id="A0A2T2XAK1"/>
<feature type="binding site" evidence="8">
    <location>
        <position position="130"/>
    </location>
    <ligand>
        <name>Zn(2+)</name>
        <dbReference type="ChEBI" id="CHEBI:29105"/>
    </ligand>
</feature>
<dbReference type="GO" id="GO:0008448">
    <property type="term" value="F:N-acetylglucosamine-6-phosphate deacetylase activity"/>
    <property type="evidence" value="ECO:0007669"/>
    <property type="project" value="InterPro"/>
</dbReference>
<dbReference type="Gene3D" id="2.30.40.10">
    <property type="entry name" value="Urease, subunit C, domain 1"/>
    <property type="match status" value="1"/>
</dbReference>
<dbReference type="SUPFAM" id="SSF51338">
    <property type="entry name" value="Composite domain of metallo-dependent hydrolases"/>
    <property type="match status" value="1"/>
</dbReference>
<feature type="binding site" evidence="7">
    <location>
        <position position="141"/>
    </location>
    <ligand>
        <name>substrate</name>
    </ligand>
</feature>
<gene>
    <name evidence="10" type="primary">nagA</name>
    <name evidence="10" type="ORF">C7B43_02230</name>
</gene>
<dbReference type="InterPro" id="IPR032466">
    <property type="entry name" value="Metal_Hydrolase"/>
</dbReference>
<dbReference type="PANTHER" id="PTHR11113">
    <property type="entry name" value="N-ACETYLGLUCOSAMINE-6-PHOSPHATE DEACETYLASE"/>
    <property type="match status" value="1"/>
</dbReference>
<evidence type="ECO:0000256" key="5">
    <source>
        <dbReference type="PIRNR" id="PIRNR038994"/>
    </source>
</evidence>
<feature type="domain" description="Amidohydrolase-related" evidence="9">
    <location>
        <begin position="54"/>
        <end position="376"/>
    </location>
</feature>
<keyword evidence="2 8" id="KW-0479">Metal-binding</keyword>
<feature type="binding site" evidence="7">
    <location>
        <position position="231"/>
    </location>
    <ligand>
        <name>substrate</name>
    </ligand>
</feature>
<evidence type="ECO:0000256" key="7">
    <source>
        <dbReference type="PIRSR" id="PIRSR038994-2"/>
    </source>
</evidence>
<keyword evidence="3 5" id="KW-0378">Hydrolase</keyword>
<evidence type="ECO:0000256" key="8">
    <source>
        <dbReference type="PIRSR" id="PIRSR038994-3"/>
    </source>
</evidence>
<feature type="binding site" evidence="8">
    <location>
        <position position="199"/>
    </location>
    <ligand>
        <name>Zn(2+)</name>
        <dbReference type="ChEBI" id="CHEBI:29105"/>
    </ligand>
</feature>
<proteinExistence type="inferred from homology"/>
<dbReference type="SUPFAM" id="SSF51556">
    <property type="entry name" value="Metallo-dependent hydrolases"/>
    <property type="match status" value="1"/>
</dbReference>
<reference evidence="10 11" key="1">
    <citation type="journal article" date="2014" name="BMC Genomics">
        <title>Comparison of environmental and isolate Sulfobacillus genomes reveals diverse carbon, sulfur, nitrogen, and hydrogen metabolisms.</title>
        <authorList>
            <person name="Justice N.B."/>
            <person name="Norman A."/>
            <person name="Brown C.T."/>
            <person name="Singh A."/>
            <person name="Thomas B.C."/>
            <person name="Banfield J.F."/>
        </authorList>
    </citation>
    <scope>NUCLEOTIDE SEQUENCE [LARGE SCALE GENOMIC DNA]</scope>
    <source>
        <strain evidence="10">AMDSBA1</strain>
    </source>
</reference>
<evidence type="ECO:0000256" key="4">
    <source>
        <dbReference type="ARBA" id="ARBA00023277"/>
    </source>
</evidence>
<keyword evidence="4 5" id="KW-0119">Carbohydrate metabolism</keyword>
<organism evidence="10 11">
    <name type="scientific">Sulfobacillus benefaciens</name>
    <dbReference type="NCBI Taxonomy" id="453960"/>
    <lineage>
        <taxon>Bacteria</taxon>
        <taxon>Bacillati</taxon>
        <taxon>Bacillota</taxon>
        <taxon>Clostridia</taxon>
        <taxon>Eubacteriales</taxon>
        <taxon>Clostridiales Family XVII. Incertae Sedis</taxon>
        <taxon>Sulfobacillus</taxon>
    </lineage>
</organism>
<dbReference type="PIRSF" id="PIRSF038994">
    <property type="entry name" value="NagA"/>
    <property type="match status" value="1"/>
</dbReference>
<dbReference type="Gene3D" id="3.20.20.140">
    <property type="entry name" value="Metal-dependent hydrolases"/>
    <property type="match status" value="1"/>
</dbReference>
<name>A0A2T2XAK1_9FIRM</name>
<feature type="binding site" evidence="8">
    <location>
        <position position="220"/>
    </location>
    <ligand>
        <name>Zn(2+)</name>
        <dbReference type="ChEBI" id="CHEBI:29105"/>
    </ligand>
</feature>
<comment type="cofactor">
    <cofactor evidence="8">
        <name>a divalent metal cation</name>
        <dbReference type="ChEBI" id="CHEBI:60240"/>
    </cofactor>
    <text evidence="8">Binds 1 divalent metal cation per subunit.</text>
</comment>
<evidence type="ECO:0000313" key="10">
    <source>
        <dbReference type="EMBL" id="PSR31534.1"/>
    </source>
</evidence>
<dbReference type="Pfam" id="PF01979">
    <property type="entry name" value="Amidohydro_1"/>
    <property type="match status" value="1"/>
</dbReference>
<feature type="binding site" evidence="7">
    <location>
        <position position="255"/>
    </location>
    <ligand>
        <name>substrate</name>
    </ligand>
</feature>
<dbReference type="NCBIfam" id="TIGR00221">
    <property type="entry name" value="nagA"/>
    <property type="match status" value="1"/>
</dbReference>
<dbReference type="InterPro" id="IPR003764">
    <property type="entry name" value="GlcNAc_6-P_deAcase"/>
</dbReference>
<feature type="binding site" evidence="7">
    <location>
        <begin position="310"/>
        <end position="312"/>
    </location>
    <ligand>
        <name>substrate</name>
    </ligand>
</feature>
<evidence type="ECO:0000259" key="9">
    <source>
        <dbReference type="Pfam" id="PF01979"/>
    </source>
</evidence>
<dbReference type="InterPro" id="IPR006680">
    <property type="entry name" value="Amidohydro-rel"/>
</dbReference>
<dbReference type="GO" id="GO:0046872">
    <property type="term" value="F:metal ion binding"/>
    <property type="evidence" value="ECO:0007669"/>
    <property type="project" value="UniProtKB-KW"/>
</dbReference>
<dbReference type="PANTHER" id="PTHR11113:SF14">
    <property type="entry name" value="N-ACETYLGLUCOSAMINE-6-PHOSPHATE DEACETYLASE"/>
    <property type="match status" value="1"/>
</dbReference>
<dbReference type="Proteomes" id="UP000242699">
    <property type="component" value="Unassembled WGS sequence"/>
</dbReference>
<evidence type="ECO:0000256" key="1">
    <source>
        <dbReference type="ARBA" id="ARBA00010716"/>
    </source>
</evidence>
<sequence>MIPRNITRNENAVEGRVYLSATGNPEPARVQWNRMGKIERIVRLDTRANDLPLILPGFIDEHVHGAQGHDVMEANIESWSTIGQALAKHGVTSFLATTLSASEPELQQVMECAQNYPEHPQNNLIGLHWEGPYIDPAFKGAQPLEAIRGVDMKEIQSLMREKSGVAVPVRLVTLAPNLPRSMPLIDWLVERGIRVNLGHSGAEREETIDAVKHGADGITHLFNGMAGLHHRHPGMVGTALTEEALWLELITDGIHIHPDVVRLVFHVAASRVILVTDGISATDCSPGKHKLGKWLVNVDEGSAHLEDGTLAGSILSTDQSLRNLLQWGVPLRQIVYSWSEAPARRFGLTEHGRIEPGYYADLVELDSEYRVLGTLKHGQWIYEKE</sequence>
<feature type="active site" description="Proton donor/acceptor" evidence="6">
    <location>
        <position position="277"/>
    </location>
</feature>
<dbReference type="CDD" id="cd00854">
    <property type="entry name" value="NagA"/>
    <property type="match status" value="1"/>
</dbReference>
<feature type="binding site" evidence="7">
    <location>
        <begin position="223"/>
        <end position="224"/>
    </location>
    <ligand>
        <name>substrate</name>
    </ligand>
</feature>
<evidence type="ECO:0000256" key="6">
    <source>
        <dbReference type="PIRSR" id="PIRSR038994-1"/>
    </source>
</evidence>
<dbReference type="InterPro" id="IPR011059">
    <property type="entry name" value="Metal-dep_hydrolase_composite"/>
</dbReference>
<accession>A0A2T2XAK1</accession>
<protein>
    <submittedName>
        <fullName evidence="10">N-acetylglucosamine-6-phosphate deacetylase</fullName>
    </submittedName>
</protein>